<dbReference type="InterPro" id="IPR008532">
    <property type="entry name" value="NFACT_RNA-bd"/>
</dbReference>
<protein>
    <submittedName>
        <fullName evidence="3">Putative ribosome quality control (RQC) complex YloA/Tae2 family protein</fullName>
    </submittedName>
</protein>
<dbReference type="OrthoDB" id="9766163at2"/>
<feature type="domain" description="NFACT RNA-binding" evidence="2">
    <location>
        <begin position="404"/>
        <end position="504"/>
    </location>
</feature>
<feature type="coiled-coil region" evidence="1">
    <location>
        <begin position="332"/>
        <end position="366"/>
    </location>
</feature>
<organism evidence="3 4">
    <name type="scientific">Arcicella aurantiaca</name>
    <dbReference type="NCBI Taxonomy" id="591202"/>
    <lineage>
        <taxon>Bacteria</taxon>
        <taxon>Pseudomonadati</taxon>
        <taxon>Bacteroidota</taxon>
        <taxon>Cytophagia</taxon>
        <taxon>Cytophagales</taxon>
        <taxon>Flectobacillaceae</taxon>
        <taxon>Arcicella</taxon>
    </lineage>
</organism>
<dbReference type="GO" id="GO:0072344">
    <property type="term" value="P:rescue of stalled ribosome"/>
    <property type="evidence" value="ECO:0007669"/>
    <property type="project" value="TreeGrafter"/>
</dbReference>
<reference evidence="3 4" key="1">
    <citation type="submission" date="2018-05" db="EMBL/GenBank/DDBJ databases">
        <title>Genomic Encyclopedia of Archaeal and Bacterial Type Strains, Phase II (KMG-II): from individual species to whole genera.</title>
        <authorList>
            <person name="Goeker M."/>
        </authorList>
    </citation>
    <scope>NUCLEOTIDE SEQUENCE [LARGE SCALE GENOMIC DNA]</scope>
    <source>
        <strain evidence="3 4">DSM 22214</strain>
    </source>
</reference>
<evidence type="ECO:0000313" key="3">
    <source>
        <dbReference type="EMBL" id="PWK24462.1"/>
    </source>
</evidence>
<keyword evidence="4" id="KW-1185">Reference proteome</keyword>
<dbReference type="InterPro" id="IPR051608">
    <property type="entry name" value="RQC_Subunit_NEMF"/>
</dbReference>
<dbReference type="GO" id="GO:0043023">
    <property type="term" value="F:ribosomal large subunit binding"/>
    <property type="evidence" value="ECO:0007669"/>
    <property type="project" value="TreeGrafter"/>
</dbReference>
<evidence type="ECO:0000313" key="4">
    <source>
        <dbReference type="Proteomes" id="UP000245489"/>
    </source>
</evidence>
<dbReference type="GO" id="GO:0000049">
    <property type="term" value="F:tRNA binding"/>
    <property type="evidence" value="ECO:0007669"/>
    <property type="project" value="TreeGrafter"/>
</dbReference>
<evidence type="ECO:0000256" key="1">
    <source>
        <dbReference type="SAM" id="Coils"/>
    </source>
</evidence>
<name>A0A316E4I4_9BACT</name>
<sequence>MQNNYYFLRQLSKRLEKELVGMVLAECFSQEKDELLLGFCNDGKQWRQKRDFYIKAALHPDFACLNFPNDFRRAGRNSVDLFKELIDLKVVSVRQFLNERAFGLYFENDFVLLFKMYGNRSNVILLHENKVIDLLHNKLVVDNNLDLDNLDRPIDQSETAFSEKGWKALFPTFGKEIASYLQTKSTVTWQDIQAVLTQVDNPIYYLKTIDYQPVLSLIDTGEEVQKTFDDAIEASNNFYYAYTRINVFDKEKGQVIKALLKRKSRTQTYIEKNYQQLNGLDSGVKHDEIANIIMANLHAIPERTEVIELYDFYRDKPLKVRLKSDLSPQKNAENYYRKSKNEKIEIQKLMENISAKEEDLAEIDQQILIIEQIETLKEFRKYQKANQLEVSPKAIDTVQDLFKYYHFEGYEILVGRNAKNNDLLTQRYARKEDLWLHARDVSGSHVVIRKQAGKNFPVRVIERAAGLAAYYSKRRNDTLCPVIVTPKKFVRKTRDLGEGQVIVEKEEVIMIEPQL</sequence>
<comment type="caution">
    <text evidence="3">The sequence shown here is derived from an EMBL/GenBank/DDBJ whole genome shotgun (WGS) entry which is preliminary data.</text>
</comment>
<evidence type="ECO:0000259" key="2">
    <source>
        <dbReference type="Pfam" id="PF05670"/>
    </source>
</evidence>
<dbReference type="PANTHER" id="PTHR15239:SF6">
    <property type="entry name" value="RIBOSOME QUALITY CONTROL COMPLEX SUBUNIT NEMF"/>
    <property type="match status" value="1"/>
</dbReference>
<proteinExistence type="predicted"/>
<dbReference type="GO" id="GO:1990112">
    <property type="term" value="C:RQC complex"/>
    <property type="evidence" value="ECO:0007669"/>
    <property type="project" value="TreeGrafter"/>
</dbReference>
<dbReference type="Proteomes" id="UP000245489">
    <property type="component" value="Unassembled WGS sequence"/>
</dbReference>
<dbReference type="AlphaFoldDB" id="A0A316E4I4"/>
<gene>
    <name evidence="3" type="ORF">LV89_02975</name>
</gene>
<dbReference type="Pfam" id="PF05833">
    <property type="entry name" value="NFACT_N"/>
    <property type="match status" value="1"/>
</dbReference>
<dbReference type="RefSeq" id="WP_109743690.1">
    <property type="nucleotide sequence ID" value="NZ_QGGO01000015.1"/>
</dbReference>
<accession>A0A316E4I4</accession>
<dbReference type="Gene3D" id="2.30.310.10">
    <property type="entry name" value="ibrinogen binding protein from staphylococcus aureus domain"/>
    <property type="match status" value="1"/>
</dbReference>
<dbReference type="EMBL" id="QGGO01000015">
    <property type="protein sequence ID" value="PWK24462.1"/>
    <property type="molecule type" value="Genomic_DNA"/>
</dbReference>
<dbReference type="Pfam" id="PF05670">
    <property type="entry name" value="NFACT-R_1"/>
    <property type="match status" value="1"/>
</dbReference>
<keyword evidence="1" id="KW-0175">Coiled coil</keyword>
<dbReference type="PANTHER" id="PTHR15239">
    <property type="entry name" value="NUCLEAR EXPORT MEDIATOR FACTOR NEMF"/>
    <property type="match status" value="1"/>
</dbReference>